<dbReference type="EMBL" id="VSRR010014331">
    <property type="protein sequence ID" value="MPC56894.1"/>
    <property type="molecule type" value="Genomic_DNA"/>
</dbReference>
<dbReference type="AlphaFoldDB" id="A0A5B7GK36"/>
<name>A0A5B7GK36_PORTR</name>
<dbReference type="Proteomes" id="UP000324222">
    <property type="component" value="Unassembled WGS sequence"/>
</dbReference>
<keyword evidence="2" id="KW-1185">Reference proteome</keyword>
<accession>A0A5B7GK36</accession>
<protein>
    <submittedName>
        <fullName evidence="1">Uncharacterized protein</fullName>
    </submittedName>
</protein>
<comment type="caution">
    <text evidence="1">The sequence shown here is derived from an EMBL/GenBank/DDBJ whole genome shotgun (WGS) entry which is preliminary data.</text>
</comment>
<sequence length="168" mass="17862">MPAAPPLRVLCYFEEPGGVGATGGGKTDSLTVSLADVVDVGGQGSGYMWVTARVEGLTVCSAYPEARLPVCQINLMSSVADKLIIVFPLGGAGTQRRGRDLEAAARRQSPMLLKSHGFSTPPHQLARVKIPVDATLGYFERCRDKLVMFYEFVCKDVAVGGTTISGKI</sequence>
<gene>
    <name evidence="1" type="ORF">E2C01_050860</name>
</gene>
<proteinExistence type="predicted"/>
<organism evidence="1 2">
    <name type="scientific">Portunus trituberculatus</name>
    <name type="common">Swimming crab</name>
    <name type="synonym">Neptunus trituberculatus</name>
    <dbReference type="NCBI Taxonomy" id="210409"/>
    <lineage>
        <taxon>Eukaryota</taxon>
        <taxon>Metazoa</taxon>
        <taxon>Ecdysozoa</taxon>
        <taxon>Arthropoda</taxon>
        <taxon>Crustacea</taxon>
        <taxon>Multicrustacea</taxon>
        <taxon>Malacostraca</taxon>
        <taxon>Eumalacostraca</taxon>
        <taxon>Eucarida</taxon>
        <taxon>Decapoda</taxon>
        <taxon>Pleocyemata</taxon>
        <taxon>Brachyura</taxon>
        <taxon>Eubrachyura</taxon>
        <taxon>Portunoidea</taxon>
        <taxon>Portunidae</taxon>
        <taxon>Portuninae</taxon>
        <taxon>Portunus</taxon>
    </lineage>
</organism>
<reference evidence="1 2" key="1">
    <citation type="submission" date="2019-05" db="EMBL/GenBank/DDBJ databases">
        <title>Another draft genome of Portunus trituberculatus and its Hox gene families provides insights of decapod evolution.</title>
        <authorList>
            <person name="Jeong J.-H."/>
            <person name="Song I."/>
            <person name="Kim S."/>
            <person name="Choi T."/>
            <person name="Kim D."/>
            <person name="Ryu S."/>
            <person name="Kim W."/>
        </authorList>
    </citation>
    <scope>NUCLEOTIDE SEQUENCE [LARGE SCALE GENOMIC DNA]</scope>
    <source>
        <tissue evidence="1">Muscle</tissue>
    </source>
</reference>
<evidence type="ECO:0000313" key="1">
    <source>
        <dbReference type="EMBL" id="MPC56894.1"/>
    </source>
</evidence>
<evidence type="ECO:0000313" key="2">
    <source>
        <dbReference type="Proteomes" id="UP000324222"/>
    </source>
</evidence>